<organism evidence="9 10">
    <name type="scientific">Natrialba swarupiae</name>
    <dbReference type="NCBI Taxonomy" id="2448032"/>
    <lineage>
        <taxon>Archaea</taxon>
        <taxon>Methanobacteriati</taxon>
        <taxon>Methanobacteriota</taxon>
        <taxon>Stenosarchaea group</taxon>
        <taxon>Halobacteria</taxon>
        <taxon>Halobacteriales</taxon>
        <taxon>Natrialbaceae</taxon>
        <taxon>Natrialba</taxon>
    </lineage>
</organism>
<feature type="transmembrane region" description="Helical" evidence="7">
    <location>
        <begin position="176"/>
        <end position="193"/>
    </location>
</feature>
<dbReference type="Proteomes" id="UP000324104">
    <property type="component" value="Unassembled WGS sequence"/>
</dbReference>
<keyword evidence="5 7" id="KW-1133">Transmembrane helix</keyword>
<name>A0A5D5ALE0_9EURY</name>
<keyword evidence="10" id="KW-1185">Reference proteome</keyword>
<dbReference type="Gene3D" id="1.10.3720.10">
    <property type="entry name" value="MetI-like"/>
    <property type="match status" value="1"/>
</dbReference>
<dbReference type="InterPro" id="IPR035906">
    <property type="entry name" value="MetI-like_sf"/>
</dbReference>
<dbReference type="PANTHER" id="PTHR43163">
    <property type="entry name" value="DIPEPTIDE TRANSPORT SYSTEM PERMEASE PROTEIN DPPB-RELATED"/>
    <property type="match status" value="1"/>
</dbReference>
<evidence type="ECO:0000256" key="7">
    <source>
        <dbReference type="RuleBase" id="RU363032"/>
    </source>
</evidence>
<evidence type="ECO:0000256" key="3">
    <source>
        <dbReference type="ARBA" id="ARBA00022475"/>
    </source>
</evidence>
<evidence type="ECO:0000313" key="9">
    <source>
        <dbReference type="EMBL" id="TYT61657.1"/>
    </source>
</evidence>
<sequence length="313" mass="34252">MLKYVIRRLLVMIPVLLGVTVLITLLINLSPGDPARAALGAQADAQAVANLRQEIGLDQPVYIRYIEWVAGVLQGDLGTSIVTGEPVNQMIMERLPATLELSIVAIAITFVIALPLGVISAVRQYTWMDTGSMVFAIFWLSMPSFWLGLILILLFSVELGITPISGRSGTIFTVEWLSYLALPAFAIGARRAGLLTRLTRSSMLEIINEEYIRTAKGKGIGGRAVIYTHAMKNAMIPIATLVGLQIPMVLSGSVIIEYVFSWPGIGRLLVDSVSRRDYPVVQGIVLVYAVIVLFANLIVDIAYTQFDPRVTYD</sequence>
<evidence type="ECO:0000256" key="2">
    <source>
        <dbReference type="ARBA" id="ARBA00022448"/>
    </source>
</evidence>
<dbReference type="InterPro" id="IPR000515">
    <property type="entry name" value="MetI-like"/>
</dbReference>
<evidence type="ECO:0000256" key="5">
    <source>
        <dbReference type="ARBA" id="ARBA00022989"/>
    </source>
</evidence>
<dbReference type="SUPFAM" id="SSF161098">
    <property type="entry name" value="MetI-like"/>
    <property type="match status" value="1"/>
</dbReference>
<dbReference type="GO" id="GO:0005886">
    <property type="term" value="C:plasma membrane"/>
    <property type="evidence" value="ECO:0007669"/>
    <property type="project" value="UniProtKB-SubCell"/>
</dbReference>
<comment type="subcellular location">
    <subcellularLocation>
        <location evidence="1 7">Cell membrane</location>
        <topology evidence="1 7">Multi-pass membrane protein</topology>
    </subcellularLocation>
</comment>
<keyword evidence="2 7" id="KW-0813">Transport</keyword>
<evidence type="ECO:0000259" key="8">
    <source>
        <dbReference type="PROSITE" id="PS50928"/>
    </source>
</evidence>
<keyword evidence="6 7" id="KW-0472">Membrane</keyword>
<evidence type="ECO:0000256" key="4">
    <source>
        <dbReference type="ARBA" id="ARBA00022692"/>
    </source>
</evidence>
<evidence type="ECO:0000256" key="1">
    <source>
        <dbReference type="ARBA" id="ARBA00004651"/>
    </source>
</evidence>
<dbReference type="EMBL" id="VTAW01000015">
    <property type="protein sequence ID" value="TYT61657.1"/>
    <property type="molecule type" value="Genomic_DNA"/>
</dbReference>
<dbReference type="AlphaFoldDB" id="A0A5D5ALE0"/>
<reference evidence="9 10" key="1">
    <citation type="submission" date="2019-08" db="EMBL/GenBank/DDBJ databases">
        <title>Archaea genome.</title>
        <authorList>
            <person name="Kajale S."/>
            <person name="Shouche Y."/>
            <person name="Deshpande N."/>
            <person name="Sharma A."/>
        </authorList>
    </citation>
    <scope>NUCLEOTIDE SEQUENCE [LARGE SCALE GENOMIC DNA]</scope>
    <source>
        <strain evidence="9 10">ESP3B_9</strain>
    </source>
</reference>
<keyword evidence="4 7" id="KW-0812">Transmembrane</keyword>
<dbReference type="Pfam" id="PF00528">
    <property type="entry name" value="BPD_transp_1"/>
    <property type="match status" value="1"/>
</dbReference>
<feature type="domain" description="ABC transmembrane type-1" evidence="8">
    <location>
        <begin position="95"/>
        <end position="299"/>
    </location>
</feature>
<feature type="transmembrane region" description="Helical" evidence="7">
    <location>
        <begin position="9"/>
        <end position="29"/>
    </location>
</feature>
<feature type="transmembrane region" description="Helical" evidence="7">
    <location>
        <begin position="280"/>
        <end position="299"/>
    </location>
</feature>
<comment type="similarity">
    <text evidence="7">Belongs to the binding-protein-dependent transport system permease family.</text>
</comment>
<accession>A0A5D5ALE0</accession>
<keyword evidence="3" id="KW-1003">Cell membrane</keyword>
<feature type="transmembrane region" description="Helical" evidence="7">
    <location>
        <begin position="238"/>
        <end position="260"/>
    </location>
</feature>
<evidence type="ECO:0000256" key="6">
    <source>
        <dbReference type="ARBA" id="ARBA00023136"/>
    </source>
</evidence>
<dbReference type="PROSITE" id="PS50928">
    <property type="entry name" value="ABC_TM1"/>
    <property type="match status" value="1"/>
</dbReference>
<feature type="transmembrane region" description="Helical" evidence="7">
    <location>
        <begin position="134"/>
        <end position="156"/>
    </location>
</feature>
<proteinExistence type="inferred from homology"/>
<comment type="caution">
    <text evidence="9">The sequence shown here is derived from an EMBL/GenBank/DDBJ whole genome shotgun (WGS) entry which is preliminary data.</text>
</comment>
<gene>
    <name evidence="9" type="ORF">FYC77_12365</name>
</gene>
<evidence type="ECO:0000313" key="10">
    <source>
        <dbReference type="Proteomes" id="UP000324104"/>
    </source>
</evidence>
<feature type="transmembrane region" description="Helical" evidence="7">
    <location>
        <begin position="101"/>
        <end position="122"/>
    </location>
</feature>
<protein>
    <submittedName>
        <fullName evidence="9">ABC transporter permease</fullName>
    </submittedName>
</protein>
<dbReference type="RefSeq" id="WP_149081806.1">
    <property type="nucleotide sequence ID" value="NZ_VTAW01000015.1"/>
</dbReference>
<dbReference type="GO" id="GO:0071916">
    <property type="term" value="F:dipeptide transmembrane transporter activity"/>
    <property type="evidence" value="ECO:0007669"/>
    <property type="project" value="TreeGrafter"/>
</dbReference>
<dbReference type="PANTHER" id="PTHR43163:SF6">
    <property type="entry name" value="DIPEPTIDE TRANSPORT SYSTEM PERMEASE PROTEIN DPPB-RELATED"/>
    <property type="match status" value="1"/>
</dbReference>
<dbReference type="CDD" id="cd06261">
    <property type="entry name" value="TM_PBP2"/>
    <property type="match status" value="1"/>
</dbReference>
<dbReference type="InterPro" id="IPR045621">
    <property type="entry name" value="BPD_transp_1_N"/>
</dbReference>
<dbReference type="Pfam" id="PF19300">
    <property type="entry name" value="BPD_transp_1_N"/>
    <property type="match status" value="1"/>
</dbReference>